<evidence type="ECO:0000256" key="10">
    <source>
        <dbReference type="ARBA" id="ARBA00048048"/>
    </source>
</evidence>
<dbReference type="EC" id="2.3.1.225" evidence="11"/>
<comment type="catalytic activity">
    <reaction evidence="10 11">
        <text>L-cysteinyl-[protein] + hexadecanoyl-CoA = S-hexadecanoyl-L-cysteinyl-[protein] + CoA</text>
        <dbReference type="Rhea" id="RHEA:36683"/>
        <dbReference type="Rhea" id="RHEA-COMP:10131"/>
        <dbReference type="Rhea" id="RHEA-COMP:11032"/>
        <dbReference type="ChEBI" id="CHEBI:29950"/>
        <dbReference type="ChEBI" id="CHEBI:57287"/>
        <dbReference type="ChEBI" id="CHEBI:57379"/>
        <dbReference type="ChEBI" id="CHEBI:74151"/>
        <dbReference type="EC" id="2.3.1.225"/>
    </reaction>
</comment>
<dbReference type="Pfam" id="PF01529">
    <property type="entry name" value="DHHC"/>
    <property type="match status" value="1"/>
</dbReference>
<organism evidence="13 14">
    <name type="scientific">Metschnikowia bicuspidata var. bicuspidata NRRL YB-4993</name>
    <dbReference type="NCBI Taxonomy" id="869754"/>
    <lineage>
        <taxon>Eukaryota</taxon>
        <taxon>Fungi</taxon>
        <taxon>Dikarya</taxon>
        <taxon>Ascomycota</taxon>
        <taxon>Saccharomycotina</taxon>
        <taxon>Pichiomycetes</taxon>
        <taxon>Metschnikowiaceae</taxon>
        <taxon>Metschnikowia</taxon>
    </lineage>
</organism>
<feature type="transmembrane region" description="Helical" evidence="11">
    <location>
        <begin position="156"/>
        <end position="174"/>
    </location>
</feature>
<dbReference type="InterPro" id="IPR039859">
    <property type="entry name" value="PFA4/ZDH16/20/ERF2-like"/>
</dbReference>
<keyword evidence="3 11" id="KW-0812">Transmembrane</keyword>
<dbReference type="PROSITE" id="PS50216">
    <property type="entry name" value="DHHC"/>
    <property type="match status" value="1"/>
</dbReference>
<keyword evidence="14" id="KW-1185">Reference proteome</keyword>
<keyword evidence="7" id="KW-0449">Lipoprotein</keyword>
<dbReference type="GeneID" id="30028143"/>
<evidence type="ECO:0000259" key="12">
    <source>
        <dbReference type="Pfam" id="PF01529"/>
    </source>
</evidence>
<feature type="transmembrane region" description="Helical" evidence="11">
    <location>
        <begin position="186"/>
        <end position="208"/>
    </location>
</feature>
<dbReference type="OrthoDB" id="331948at2759"/>
<keyword evidence="8 11" id="KW-0012">Acyltransferase</keyword>
<dbReference type="GO" id="GO:0005794">
    <property type="term" value="C:Golgi apparatus"/>
    <property type="evidence" value="ECO:0007669"/>
    <property type="project" value="TreeGrafter"/>
</dbReference>
<evidence type="ECO:0000313" key="14">
    <source>
        <dbReference type="Proteomes" id="UP000092555"/>
    </source>
</evidence>
<dbReference type="AlphaFoldDB" id="A0A1A0H529"/>
<dbReference type="RefSeq" id="XP_018709590.1">
    <property type="nucleotide sequence ID" value="XM_018855167.1"/>
</dbReference>
<comment type="domain">
    <text evidence="11">The DHHC domain is required for palmitoyltransferase activity.</text>
</comment>
<dbReference type="EMBL" id="LXTC01000008">
    <property type="protein sequence ID" value="OBA19055.1"/>
    <property type="molecule type" value="Genomic_DNA"/>
</dbReference>
<name>A0A1A0H529_9ASCO</name>
<feature type="transmembrane region" description="Helical" evidence="11">
    <location>
        <begin position="12"/>
        <end position="35"/>
    </location>
</feature>
<evidence type="ECO:0000256" key="8">
    <source>
        <dbReference type="ARBA" id="ARBA00023315"/>
    </source>
</evidence>
<evidence type="ECO:0000313" key="13">
    <source>
        <dbReference type="EMBL" id="OBA19055.1"/>
    </source>
</evidence>
<dbReference type="GO" id="GO:0005783">
    <property type="term" value="C:endoplasmic reticulum"/>
    <property type="evidence" value="ECO:0007669"/>
    <property type="project" value="TreeGrafter"/>
</dbReference>
<comment type="subcellular location">
    <subcellularLocation>
        <location evidence="1">Membrane</location>
        <topology evidence="1">Multi-pass membrane protein</topology>
    </subcellularLocation>
</comment>
<comment type="similarity">
    <text evidence="9">Belongs to the DHHC palmitoyltransferase family. PFA5 subfamily.</text>
</comment>
<keyword evidence="6" id="KW-0564">Palmitate</keyword>
<dbReference type="GO" id="GO:0016020">
    <property type="term" value="C:membrane"/>
    <property type="evidence" value="ECO:0007669"/>
    <property type="project" value="UniProtKB-SubCell"/>
</dbReference>
<dbReference type="InterPro" id="IPR001594">
    <property type="entry name" value="Palmitoyltrfase_DHHC"/>
</dbReference>
<dbReference type="Proteomes" id="UP000092555">
    <property type="component" value="Unassembled WGS sequence"/>
</dbReference>
<protein>
    <recommendedName>
        <fullName evidence="11">Palmitoyltransferase</fullName>
        <ecNumber evidence="11">2.3.1.225</ecNumber>
    </recommendedName>
</protein>
<dbReference type="STRING" id="869754.A0A1A0H529"/>
<evidence type="ECO:0000256" key="6">
    <source>
        <dbReference type="ARBA" id="ARBA00023139"/>
    </source>
</evidence>
<evidence type="ECO:0000256" key="3">
    <source>
        <dbReference type="ARBA" id="ARBA00022692"/>
    </source>
</evidence>
<evidence type="ECO:0000256" key="2">
    <source>
        <dbReference type="ARBA" id="ARBA00022679"/>
    </source>
</evidence>
<dbReference type="GO" id="GO:0006612">
    <property type="term" value="P:protein targeting to membrane"/>
    <property type="evidence" value="ECO:0007669"/>
    <property type="project" value="TreeGrafter"/>
</dbReference>
<keyword evidence="2 11" id="KW-0808">Transferase</keyword>
<proteinExistence type="inferred from homology"/>
<evidence type="ECO:0000256" key="11">
    <source>
        <dbReference type="RuleBase" id="RU079119"/>
    </source>
</evidence>
<dbReference type="GO" id="GO:0019706">
    <property type="term" value="F:protein-cysteine S-palmitoyltransferase activity"/>
    <property type="evidence" value="ECO:0007669"/>
    <property type="project" value="UniProtKB-EC"/>
</dbReference>
<evidence type="ECO:0000256" key="5">
    <source>
        <dbReference type="ARBA" id="ARBA00023136"/>
    </source>
</evidence>
<keyword evidence="4 11" id="KW-1133">Transmembrane helix</keyword>
<feature type="transmembrane region" description="Helical" evidence="11">
    <location>
        <begin position="47"/>
        <end position="70"/>
    </location>
</feature>
<sequence>MKQAVLLRRSKLVVPLIVLGAATYIDYASCYIVAWKEVYHRRLSASAIVFWVLLAIFHVLCLFYWALIFIRGPGHIPKFQNFNLYQSQEKGTAPVPDVFVCDEQGFPFWCSKCQNLKPDRSFHLTDLNTCVPRFDHFCLWIGTAIGRDNFIPFIKFLQSLLAYVTIVLCFAAVYTRSSLRHDHSNLPHFIVLFVLSAFGTIFTLSLLIGTVKYTFTNSTSFDEITRRQAMTYRRWLGKQRNVNSRYTWCVGKTPRVELGIRFVNIAHEGTRKVVSYTFDDNPYSNGFKVNLINMCLNKNYNVNLTRDIAGLLRLMKSSLVAIVPFAEFFIATSARDKTLASFQQNSDEFSPEFMQKMLDKIEKKEFKHALYVAPIIHDLK</sequence>
<comment type="caution">
    <text evidence="13">The sequence shown here is derived from an EMBL/GenBank/DDBJ whole genome shotgun (WGS) entry which is preliminary data.</text>
</comment>
<keyword evidence="5 11" id="KW-0472">Membrane</keyword>
<evidence type="ECO:0000256" key="9">
    <source>
        <dbReference type="ARBA" id="ARBA00038298"/>
    </source>
</evidence>
<feature type="domain" description="Palmitoyltransferase DHHC" evidence="12">
    <location>
        <begin position="109"/>
        <end position="225"/>
    </location>
</feature>
<dbReference type="PANTHER" id="PTHR22883">
    <property type="entry name" value="ZINC FINGER DHHC DOMAIN CONTAINING PROTEIN"/>
    <property type="match status" value="1"/>
</dbReference>
<reference evidence="13 14" key="1">
    <citation type="submission" date="2016-05" db="EMBL/GenBank/DDBJ databases">
        <title>Comparative genomics of biotechnologically important yeasts.</title>
        <authorList>
            <consortium name="DOE Joint Genome Institute"/>
            <person name="Riley R."/>
            <person name="Haridas S."/>
            <person name="Wolfe K.H."/>
            <person name="Lopes M.R."/>
            <person name="Hittinger C.T."/>
            <person name="Goker M."/>
            <person name="Salamov A."/>
            <person name="Wisecaver J."/>
            <person name="Long T.M."/>
            <person name="Aerts A.L."/>
            <person name="Barry K."/>
            <person name="Choi C."/>
            <person name="Clum A."/>
            <person name="Coughlan A.Y."/>
            <person name="Deshpande S."/>
            <person name="Douglass A.P."/>
            <person name="Hanson S.J."/>
            <person name="Klenk H.-P."/>
            <person name="LaButti K."/>
            <person name="Lapidus A."/>
            <person name="Lindquist E."/>
            <person name="Lipzen A."/>
            <person name="Meier-kolthoff J.P."/>
            <person name="Ohm R.A."/>
            <person name="Otillar R.P."/>
            <person name="Pangilinan J."/>
            <person name="Peng Y."/>
            <person name="Rokas A."/>
            <person name="Rosa C.A."/>
            <person name="Scheuner C."/>
            <person name="Sibirny A.A."/>
            <person name="Slot J.C."/>
            <person name="Stielow J.B."/>
            <person name="Sun H."/>
            <person name="Kurtzman C.P."/>
            <person name="Blackwell M."/>
            <person name="Grigoriev I.V."/>
            <person name="Jeffries T.W."/>
        </authorList>
    </citation>
    <scope>NUCLEOTIDE SEQUENCE [LARGE SCALE GENOMIC DNA]</scope>
    <source>
        <strain evidence="13 14">NRRL YB-4993</strain>
    </source>
</reference>
<dbReference type="PANTHER" id="PTHR22883:SF23">
    <property type="entry name" value="PALMITOYLTRANSFERASE ZDHHC6"/>
    <property type="match status" value="1"/>
</dbReference>
<evidence type="ECO:0000256" key="7">
    <source>
        <dbReference type="ARBA" id="ARBA00023288"/>
    </source>
</evidence>
<evidence type="ECO:0000256" key="1">
    <source>
        <dbReference type="ARBA" id="ARBA00004141"/>
    </source>
</evidence>
<accession>A0A1A0H529</accession>
<gene>
    <name evidence="13" type="ORF">METBIDRAFT_224787</name>
</gene>
<evidence type="ECO:0000256" key="4">
    <source>
        <dbReference type="ARBA" id="ARBA00022989"/>
    </source>
</evidence>